<dbReference type="Proteomes" id="UP000005408">
    <property type="component" value="Unassembled WGS sequence"/>
</dbReference>
<sequence length="173" mass="20385">MKNVYNPKQDKLQITLCESNGFGRFLNVSLIQILTQVYPRPVHVIGDYPRPVQVTYNQEYARPAQVNYNQTRPLHHVPPVQYDRNVRVHRQPVQPVPSLPLDHNVREYAVPVYSNREQYPTYPAEYSSRKKKPKPRAKKKTPRDRIKTDYSNVREPGRLLSYAAHELFFEDTK</sequence>
<dbReference type="AlphaFoldDB" id="A0A8W8KMR2"/>
<proteinExistence type="predicted"/>
<name>A0A8W8KMR2_MAGGI</name>
<evidence type="ECO:0000256" key="1">
    <source>
        <dbReference type="SAM" id="MobiDB-lite"/>
    </source>
</evidence>
<evidence type="ECO:0000313" key="3">
    <source>
        <dbReference type="Proteomes" id="UP000005408"/>
    </source>
</evidence>
<feature type="region of interest" description="Disordered" evidence="1">
    <location>
        <begin position="121"/>
        <end position="152"/>
    </location>
</feature>
<keyword evidence="3" id="KW-1185">Reference proteome</keyword>
<protein>
    <submittedName>
        <fullName evidence="2">Uncharacterized protein</fullName>
    </submittedName>
</protein>
<evidence type="ECO:0000313" key="2">
    <source>
        <dbReference type="EnsemblMetazoa" id="G2456.1:cds"/>
    </source>
</evidence>
<accession>A0A8W8KMR2</accession>
<feature type="compositionally biased region" description="Basic residues" evidence="1">
    <location>
        <begin position="129"/>
        <end position="142"/>
    </location>
</feature>
<reference evidence="2" key="1">
    <citation type="submission" date="2022-08" db="UniProtKB">
        <authorList>
            <consortium name="EnsemblMetazoa"/>
        </authorList>
    </citation>
    <scope>IDENTIFICATION</scope>
    <source>
        <strain evidence="2">05x7-T-G4-1.051#20</strain>
    </source>
</reference>
<dbReference type="EnsemblMetazoa" id="G2456.1">
    <property type="protein sequence ID" value="G2456.1:cds"/>
    <property type="gene ID" value="G2456"/>
</dbReference>
<organism evidence="2 3">
    <name type="scientific">Magallana gigas</name>
    <name type="common">Pacific oyster</name>
    <name type="synonym">Crassostrea gigas</name>
    <dbReference type="NCBI Taxonomy" id="29159"/>
    <lineage>
        <taxon>Eukaryota</taxon>
        <taxon>Metazoa</taxon>
        <taxon>Spiralia</taxon>
        <taxon>Lophotrochozoa</taxon>
        <taxon>Mollusca</taxon>
        <taxon>Bivalvia</taxon>
        <taxon>Autobranchia</taxon>
        <taxon>Pteriomorphia</taxon>
        <taxon>Ostreida</taxon>
        <taxon>Ostreoidea</taxon>
        <taxon>Ostreidae</taxon>
        <taxon>Magallana</taxon>
    </lineage>
</organism>